<reference evidence="2 3" key="1">
    <citation type="journal article" date="2017" name="Int. J. Syst. Evol. Microbiol.">
        <title>Mycobacterium talmoniae sp. nov., a slowly growing mycobacterium isolated from human respiratory samples.</title>
        <authorList>
            <person name="Davidson R.M."/>
            <person name="DeGroote M.A."/>
            <person name="Marola J.L."/>
            <person name="Buss S."/>
            <person name="Jones V."/>
            <person name="McNeil M.R."/>
            <person name="Freifeld A.G."/>
            <person name="Elaine Epperson L."/>
            <person name="Hasan N.A."/>
            <person name="Jackson M."/>
            <person name="Iwen P.C."/>
            <person name="Salfinger M."/>
            <person name="Strong M."/>
        </authorList>
    </citation>
    <scope>NUCLEOTIDE SEQUENCE [LARGE SCALE GENOMIC DNA]</scope>
    <source>
        <strain evidence="2 3">ATCC BAA-2683</strain>
    </source>
</reference>
<evidence type="ECO:0000256" key="1">
    <source>
        <dbReference type="SAM" id="MobiDB-lite"/>
    </source>
</evidence>
<dbReference type="AlphaFoldDB" id="A0A2S8BII8"/>
<dbReference type="Proteomes" id="UP000238296">
    <property type="component" value="Unassembled WGS sequence"/>
</dbReference>
<feature type="compositionally biased region" description="Low complexity" evidence="1">
    <location>
        <begin position="1"/>
        <end position="16"/>
    </location>
</feature>
<proteinExistence type="predicted"/>
<accession>A0A2S8BII8</accession>
<gene>
    <name evidence="2" type="ORF">C1Y40_03409</name>
</gene>
<protein>
    <submittedName>
        <fullName evidence="2">Uncharacterized protein</fullName>
    </submittedName>
</protein>
<feature type="compositionally biased region" description="Low complexity" evidence="1">
    <location>
        <begin position="38"/>
        <end position="56"/>
    </location>
</feature>
<comment type="caution">
    <text evidence="2">The sequence shown here is derived from an EMBL/GenBank/DDBJ whole genome shotgun (WGS) entry which is preliminary data.</text>
</comment>
<evidence type="ECO:0000313" key="2">
    <source>
        <dbReference type="EMBL" id="PQM46416.1"/>
    </source>
</evidence>
<name>A0A2S8BII8_9MYCO</name>
<sequence>MALASASSVSSQSRSMATRRRPGGSSASHSRVSRPAPSGSDNATSGSSSTPLDTSSEPPPMSRLMMRPALQPYQRRTARKVSRDSSTPRSTCNSTPVSARTRASTSSELEASRTAEVANGISSAQPELAAILANSSIVEISLSAPLRVILPELSVASASRSAALVELIGVG</sequence>
<dbReference type="EMBL" id="PPEA01000497">
    <property type="protein sequence ID" value="PQM46416.1"/>
    <property type="molecule type" value="Genomic_DNA"/>
</dbReference>
<feature type="region of interest" description="Disordered" evidence="1">
    <location>
        <begin position="1"/>
        <end position="111"/>
    </location>
</feature>
<organism evidence="2 3">
    <name type="scientific">Mycobacterium talmoniae</name>
    <dbReference type="NCBI Taxonomy" id="1858794"/>
    <lineage>
        <taxon>Bacteria</taxon>
        <taxon>Bacillati</taxon>
        <taxon>Actinomycetota</taxon>
        <taxon>Actinomycetes</taxon>
        <taxon>Mycobacteriales</taxon>
        <taxon>Mycobacteriaceae</taxon>
        <taxon>Mycobacterium</taxon>
    </lineage>
</organism>
<evidence type="ECO:0000313" key="3">
    <source>
        <dbReference type="Proteomes" id="UP000238296"/>
    </source>
</evidence>
<feature type="compositionally biased region" description="Polar residues" evidence="1">
    <location>
        <begin position="84"/>
        <end position="109"/>
    </location>
</feature>